<evidence type="ECO:0000256" key="1">
    <source>
        <dbReference type="SAM" id="Coils"/>
    </source>
</evidence>
<keyword evidence="1" id="KW-0175">Coiled coil</keyword>
<feature type="region of interest" description="Disordered" evidence="2">
    <location>
        <begin position="1068"/>
        <end position="1103"/>
    </location>
</feature>
<sequence length="2252" mass="254619">MSTCRWCTPGGSEATELLKKYSSRSLSPEEEDALNEDLCYCLECVVEYHRARDELPSFHKLLWNLETSRLLDRFTQSCDAELEEDDLFIVEDDQEIYVPKFTGPEYENFLRVPLLEILKYPYLLEHREISEMCVEALCKMEKVNSFQVFDKYPGIYLLLVHPNETVRKWAICTARSLGKVDRDDFYDLQEVFSCMCRAIELDLILNSDLFGSYVRKEGKMVLLPPHLYDCSNYKNYWLGICMLLTVLDAQAMDSFLLGPDKQNDLMQSILNAMEKEEEDENLDPFWPALQCFMVILDRLGSKVWGKLIDPARAFQRITRSRSYQKELENLRQTTNGTKVELEDAMTTCSQIIYDCNHKEKSKDSGTKTAVNAENCAHLYEEMHSLMNVLQSDMGKEMRVHNSTFLWLISFVQSVVDLKELSIVCIGEIVHFLCGEINNFINGQIQKCDKVTEFFILVLVFVIELHINKSSMNILNYSSSIWVDVIVNCAVLSVSAFSASSDSCTARKSSTSSLRTLSWHPQVSNVVPQACVQIIRSLLKEGCKLSAERPSKYFLDLLNKHLRETAYREWRLSSSQLKNLQLCLRQLVANLNGKEELPGSGTNSGDDMKYPIPSIKQERVEEWDGCENQDNGITSTSNTCERDTGLGVLQQNYPLKQEVPWDDSNNKSKISYPFKSEMPDSVRSDDLKSEPNNGTLCKISEVISCPSSANDQKDDVSFVTKMNEGGQQLSTEECASGSKRPSECISKYEASSGGPHISNVKYGESESSEDDDVPLTVIMSNLHKTTKRRVKCNARSGQALENQDVVILEPDTDSGAVIVISDSESAKDDNETPHTNSKETCSSFKAQEMAIKREHSKSIDLMNDVSKSANNGGTDCGFNEYDSQLFEFESEEKVFSVWEDPEISTVVGDTENKDASNELPFLHSSEDLNDLCNDWGYETDFIPDDYIHKASEYAEELIKKQQISEDCIEKDAEKEPTTSSFNNDTKEPPCRIAGENDNQSPISLLKKTLSKKLAEKRASSGASISNVTKDLGTYSKKGTNGRSLKKPKETSSSSKNIFKKATTTVPLKVTGLPKVHSPSSLKPAIITPKKVRQQPEPKSTAEKLGLKKRERKAFDLSQRSLDCVAQLRNYGQRFRIENETRKYRTTKSSLPSRQKQIAKNNRKMLASQDLQYFRLSRGKATNINRDAAKTGCSDGDAGGNKLFFLSSLPIPQVAESDKLERNCDLTSKEIPEVSSTTCGANEQGVFAQLNTELPQEVAGQPRKHEFKCDRVVDDDDDDDNMYLTQMDPVDMELCPELDNVDNFALTQRDPVDMEIDESESQVCKDDSGKVDSIREGQVAHSSWADTYASGSVEKSVTSEQKDDHVFLKPGIPSPYLKQAKPSTTKIYAQSSRNANLAQEMEKTSKPLPAASKIRAVRPPAPLRRSSMPPPESRSPLQPKTPVTPSSNPPESCIVAYKTIVPVCTPHERTDSSTTKKAPHSASSFRFNQNDMIQQMLKWNYEMFCNYAQFGTPDDLCSFPLREVPTNFTSFEDYFTTFYPLLMVNAFEELVNNWRQSKSTIRNSLRLVAVEYPNGVTDATFTASLTRSEMDRQLYPKEEHLVCLWLHQHTNTYANEDSEMLEPIPCIGYVLRTNISHGGDTPTLTLTIQTRVSFSLQKLPVMCEVIGSLISTIRGFKGLSMLRNSLMARPLLSPNAGYFSFGQQKNVCHMPEFNTDQVKAINCALTMIKEQRRTPKICLIQGPPGTGKTRTIVGLLQRIFTEDRENLMPQGNRIFKGRKPRVLVCAPSNAAVDNLMRKIILDFKGKCRNSQTPLGNCGDINLVRLGMEKAISDKLLGFSLDHQIKVKTKKGQEHDTGIHRHKEQLDQELERVSNLLSSVNKKDSLKLQRLTDEKFRLLEERKQLGRMLRETKVKKQEIQTKIVLDAHVICCTLNTSGSILLESAFRRLGHDPFCCVIVDEVRQATETETLIPLMHRCPCLVLVGDPEQLPPTVVSQKAKEKGYDQSLMARLWKSLHRGLRVPNPIIFLATQYRMHPDICEFPSRYIYNKALKTDGETAEKRCGISWPFQPYILFDVTDGFETRNEDSFSNLQEVKLVIRLIKLIFEKQITRVGVITPYSAQKQKIKEYINKEQKMDTNKHFQSVEVDTIDGFQGCEKDCIIVSCVRAGSTQGSIGFMGNRQRLNVTITRAKFSLFILGHLRTLTEHKDWEALIQDAGKRGTIIKTREKDYNADARKIFKPEPGFLRSLSFPPKD</sequence>
<feature type="non-terminal residue" evidence="6">
    <location>
        <position position="1"/>
    </location>
</feature>
<feature type="compositionally biased region" description="Polar residues" evidence="2">
    <location>
        <begin position="1379"/>
        <end position="1395"/>
    </location>
</feature>
<dbReference type="PANTHER" id="PTHR10887:SF495">
    <property type="entry name" value="HELICASE SENATAXIN ISOFORM X1-RELATED"/>
    <property type="match status" value="1"/>
</dbReference>
<accession>A0A8J7NV11</accession>
<feature type="non-terminal residue" evidence="6">
    <location>
        <position position="2252"/>
    </location>
</feature>
<feature type="region of interest" description="Disordered" evidence="2">
    <location>
        <begin position="656"/>
        <end position="688"/>
    </location>
</feature>
<name>A0A8J7NV11_ATRSP</name>
<comment type="caution">
    <text evidence="6">The sequence shown here is derived from an EMBL/GenBank/DDBJ whole genome shotgun (WGS) entry which is preliminary data.</text>
</comment>
<feature type="region of interest" description="Disordered" evidence="2">
    <location>
        <begin position="1029"/>
        <end position="1056"/>
    </location>
</feature>
<feature type="region of interest" description="Disordered" evidence="2">
    <location>
        <begin position="744"/>
        <end position="770"/>
    </location>
</feature>
<feature type="domain" description="DNA2/NAM7 helicase-like C-terminal" evidence="5">
    <location>
        <begin position="2001"/>
        <end position="2197"/>
    </location>
</feature>
<dbReference type="PANTHER" id="PTHR10887">
    <property type="entry name" value="DNA2/NAM7 HELICASE FAMILY"/>
    <property type="match status" value="1"/>
</dbReference>
<feature type="region of interest" description="Disordered" evidence="2">
    <location>
        <begin position="1354"/>
        <end position="1448"/>
    </location>
</feature>
<dbReference type="Pfam" id="PF12726">
    <property type="entry name" value="SEN1_N"/>
    <property type="match status" value="1"/>
</dbReference>
<protein>
    <submittedName>
        <fullName evidence="6">SETX helicase</fullName>
    </submittedName>
</protein>
<gene>
    <name evidence="6" type="primary">Setx</name>
    <name evidence="6" type="ORF">GTO95_0002637</name>
</gene>
<proteinExistence type="predicted"/>
<evidence type="ECO:0000313" key="7">
    <source>
        <dbReference type="Proteomes" id="UP000736164"/>
    </source>
</evidence>
<keyword evidence="6" id="KW-0067">ATP-binding</keyword>
<dbReference type="GO" id="GO:0001147">
    <property type="term" value="F:transcription termination site sequence-specific DNA binding"/>
    <property type="evidence" value="ECO:0007669"/>
    <property type="project" value="TreeGrafter"/>
</dbReference>
<keyword evidence="6" id="KW-0547">Nucleotide-binding</keyword>
<dbReference type="InterPro" id="IPR041679">
    <property type="entry name" value="DNA2/NAM7-like_C"/>
</dbReference>
<dbReference type="GO" id="GO:0006369">
    <property type="term" value="P:termination of RNA polymerase II transcription"/>
    <property type="evidence" value="ECO:0007669"/>
    <property type="project" value="TreeGrafter"/>
</dbReference>
<dbReference type="InterPro" id="IPR045055">
    <property type="entry name" value="DNA2/NAM7-like"/>
</dbReference>
<evidence type="ECO:0000259" key="3">
    <source>
        <dbReference type="Pfam" id="PF12726"/>
    </source>
</evidence>
<keyword evidence="6" id="KW-0378">Hydrolase</keyword>
<dbReference type="SUPFAM" id="SSF52540">
    <property type="entry name" value="P-loop containing nucleoside triphosphate hydrolases"/>
    <property type="match status" value="1"/>
</dbReference>
<feature type="coiled-coil region" evidence="1">
    <location>
        <begin position="1860"/>
        <end position="1905"/>
    </location>
</feature>
<evidence type="ECO:0000259" key="4">
    <source>
        <dbReference type="Pfam" id="PF13086"/>
    </source>
</evidence>
<dbReference type="InterPro" id="IPR047187">
    <property type="entry name" value="SF1_C_Upf1"/>
</dbReference>
<dbReference type="Gene3D" id="3.40.50.300">
    <property type="entry name" value="P-loop containing nucleotide triphosphate hydrolases"/>
    <property type="match status" value="2"/>
</dbReference>
<dbReference type="InterPro" id="IPR041677">
    <property type="entry name" value="DNA2/NAM7_AAA_11"/>
</dbReference>
<feature type="compositionally biased region" description="Basic and acidic residues" evidence="2">
    <location>
        <begin position="1092"/>
        <end position="1103"/>
    </location>
</feature>
<organism evidence="6 7">
    <name type="scientific">Atractosteus spatula</name>
    <name type="common">Alligator gar</name>
    <name type="synonym">Lepisosteus spatula</name>
    <dbReference type="NCBI Taxonomy" id="7917"/>
    <lineage>
        <taxon>Eukaryota</taxon>
        <taxon>Metazoa</taxon>
        <taxon>Chordata</taxon>
        <taxon>Craniata</taxon>
        <taxon>Vertebrata</taxon>
        <taxon>Euteleostomi</taxon>
        <taxon>Actinopterygii</taxon>
        <taxon>Neopterygii</taxon>
        <taxon>Holostei</taxon>
        <taxon>Semionotiformes</taxon>
        <taxon>Lepisosteidae</taxon>
        <taxon>Atractosteus</taxon>
    </lineage>
</organism>
<dbReference type="InterPro" id="IPR027417">
    <property type="entry name" value="P-loop_NTPase"/>
</dbReference>
<keyword evidence="6" id="KW-0347">Helicase</keyword>
<dbReference type="InterPro" id="IPR024481">
    <property type="entry name" value="Helicase_Sen1_N"/>
</dbReference>
<feature type="region of interest" description="Disordered" evidence="2">
    <location>
        <begin position="969"/>
        <end position="1002"/>
    </location>
</feature>
<dbReference type="CDD" id="cd18808">
    <property type="entry name" value="SF1_C_Upf1"/>
    <property type="match status" value="1"/>
</dbReference>
<feature type="domain" description="DNA2/NAM7 helicase helicase" evidence="4">
    <location>
        <begin position="1711"/>
        <end position="1994"/>
    </location>
</feature>
<feature type="domain" description="Helicase Sen1 N-terminal" evidence="3">
    <location>
        <begin position="33"/>
        <end position="545"/>
    </location>
</feature>
<dbReference type="EMBL" id="JAAWVO010051032">
    <property type="protein sequence ID" value="MBN3320132.1"/>
    <property type="molecule type" value="Genomic_DNA"/>
</dbReference>
<evidence type="ECO:0000313" key="6">
    <source>
        <dbReference type="EMBL" id="MBN3320132.1"/>
    </source>
</evidence>
<dbReference type="Proteomes" id="UP000736164">
    <property type="component" value="Unassembled WGS sequence"/>
</dbReference>
<evidence type="ECO:0000259" key="5">
    <source>
        <dbReference type="Pfam" id="PF13087"/>
    </source>
</evidence>
<dbReference type="GO" id="GO:0016604">
    <property type="term" value="C:nuclear body"/>
    <property type="evidence" value="ECO:0007669"/>
    <property type="project" value="TreeGrafter"/>
</dbReference>
<keyword evidence="7" id="KW-1185">Reference proteome</keyword>
<feature type="compositionally biased region" description="Basic and acidic residues" evidence="2">
    <location>
        <begin position="676"/>
        <end position="688"/>
    </location>
</feature>
<dbReference type="FunFam" id="3.40.50.300:FF:000810">
    <property type="entry name" value="probable helicase senataxin"/>
    <property type="match status" value="1"/>
</dbReference>
<feature type="compositionally biased region" description="Polar residues" evidence="2">
    <location>
        <begin position="1439"/>
        <end position="1448"/>
    </location>
</feature>
<reference evidence="6" key="1">
    <citation type="journal article" date="2021" name="Cell">
        <title>Tracing the genetic footprints of vertebrate landing in non-teleost ray-finned fishes.</title>
        <authorList>
            <person name="Bi X."/>
            <person name="Wang K."/>
            <person name="Yang L."/>
            <person name="Pan H."/>
            <person name="Jiang H."/>
            <person name="Wei Q."/>
            <person name="Fang M."/>
            <person name="Yu H."/>
            <person name="Zhu C."/>
            <person name="Cai Y."/>
            <person name="He Y."/>
            <person name="Gan X."/>
            <person name="Zeng H."/>
            <person name="Yu D."/>
            <person name="Zhu Y."/>
            <person name="Jiang H."/>
            <person name="Qiu Q."/>
            <person name="Yang H."/>
            <person name="Zhang Y.E."/>
            <person name="Wang W."/>
            <person name="Zhu M."/>
            <person name="He S."/>
            <person name="Zhang G."/>
        </authorList>
    </citation>
    <scope>NUCLEOTIDE SEQUENCE</scope>
    <source>
        <strain evidence="6">Allg_001</strain>
    </source>
</reference>
<dbReference type="Pfam" id="PF13086">
    <property type="entry name" value="AAA_11"/>
    <property type="match status" value="1"/>
</dbReference>
<dbReference type="GO" id="GO:0004386">
    <property type="term" value="F:helicase activity"/>
    <property type="evidence" value="ECO:0007669"/>
    <property type="project" value="UniProtKB-KW"/>
</dbReference>
<dbReference type="CDD" id="cd18042">
    <property type="entry name" value="DEXXQc_SETX"/>
    <property type="match status" value="1"/>
</dbReference>
<dbReference type="Pfam" id="PF13087">
    <property type="entry name" value="AAA_12"/>
    <property type="match status" value="1"/>
</dbReference>
<evidence type="ECO:0000256" key="2">
    <source>
        <dbReference type="SAM" id="MobiDB-lite"/>
    </source>
</evidence>